<feature type="transmembrane region" description="Helical" evidence="1">
    <location>
        <begin position="41"/>
        <end position="61"/>
    </location>
</feature>
<name>A0ABP8NKI6_9BACT</name>
<keyword evidence="1" id="KW-0812">Transmembrane</keyword>
<comment type="caution">
    <text evidence="3">The sequence shown here is derived from an EMBL/GenBank/DDBJ whole genome shotgun (WGS) entry which is preliminary data.</text>
</comment>
<keyword evidence="1" id="KW-0472">Membrane</keyword>
<dbReference type="InterPro" id="IPR025749">
    <property type="entry name" value="Sphingomyelin_synth-like_dom"/>
</dbReference>
<feature type="transmembrane region" description="Helical" evidence="1">
    <location>
        <begin position="140"/>
        <end position="158"/>
    </location>
</feature>
<keyword evidence="4" id="KW-1185">Reference proteome</keyword>
<reference evidence="4" key="1">
    <citation type="journal article" date="2019" name="Int. J. Syst. Evol. Microbiol.">
        <title>The Global Catalogue of Microorganisms (GCM) 10K type strain sequencing project: providing services to taxonomists for standard genome sequencing and annotation.</title>
        <authorList>
            <consortium name="The Broad Institute Genomics Platform"/>
            <consortium name="The Broad Institute Genome Sequencing Center for Infectious Disease"/>
            <person name="Wu L."/>
            <person name="Ma J."/>
        </authorList>
    </citation>
    <scope>NUCLEOTIDE SEQUENCE [LARGE SCALE GENOMIC DNA]</scope>
    <source>
        <strain evidence="4">JCM 17927</strain>
    </source>
</reference>
<gene>
    <name evidence="3" type="ORF">GCM10023189_49630</name>
</gene>
<evidence type="ECO:0000259" key="2">
    <source>
        <dbReference type="Pfam" id="PF14360"/>
    </source>
</evidence>
<evidence type="ECO:0000256" key="1">
    <source>
        <dbReference type="SAM" id="Phobius"/>
    </source>
</evidence>
<accession>A0ABP8NKI6</accession>
<feature type="domain" description="Sphingomyelin synthase-like" evidence="2">
    <location>
        <begin position="116"/>
        <end position="176"/>
    </location>
</feature>
<dbReference type="SUPFAM" id="SSF48317">
    <property type="entry name" value="Acid phosphatase/Vanadium-dependent haloperoxidase"/>
    <property type="match status" value="1"/>
</dbReference>
<dbReference type="EMBL" id="BAABHD010000081">
    <property type="protein sequence ID" value="GAA4466873.1"/>
    <property type="molecule type" value="Genomic_DNA"/>
</dbReference>
<evidence type="ECO:0000313" key="4">
    <source>
        <dbReference type="Proteomes" id="UP001501175"/>
    </source>
</evidence>
<sequence length="188" mass="21099">MGVVLLVLVLIALPFFFQYIQNRRGALLNDWVLNYLPAYDVSIPIFAIIWGIAGLTVFRAFRNPAMLLTLLWSYVLVTLTRMITITTVALDPPADLIELVDPISNSFYGAEFVTRDLFFSGHTSTVFLMYLCLRKRNDKALALIGTILVGIMLLVQHVHYTVDVLAAPLGTYIVYLLGKKIAGYQPNE</sequence>
<proteinExistence type="predicted"/>
<feature type="transmembrane region" description="Helical" evidence="1">
    <location>
        <begin position="117"/>
        <end position="133"/>
    </location>
</feature>
<keyword evidence="1" id="KW-1133">Transmembrane helix</keyword>
<dbReference type="Pfam" id="PF14360">
    <property type="entry name" value="PAP2_C"/>
    <property type="match status" value="1"/>
</dbReference>
<evidence type="ECO:0000313" key="3">
    <source>
        <dbReference type="EMBL" id="GAA4466873.1"/>
    </source>
</evidence>
<dbReference type="Gene3D" id="1.20.144.10">
    <property type="entry name" value="Phosphatidic acid phosphatase type 2/haloperoxidase"/>
    <property type="match status" value="1"/>
</dbReference>
<dbReference type="InterPro" id="IPR036938">
    <property type="entry name" value="PAP2/HPO_sf"/>
</dbReference>
<protein>
    <submittedName>
        <fullName evidence="3">Phosphatase PAP2-related protein</fullName>
    </submittedName>
</protein>
<feature type="transmembrane region" description="Helical" evidence="1">
    <location>
        <begin position="68"/>
        <end position="90"/>
    </location>
</feature>
<organism evidence="3 4">
    <name type="scientific">Nibrella saemangeumensis</name>
    <dbReference type="NCBI Taxonomy" id="1084526"/>
    <lineage>
        <taxon>Bacteria</taxon>
        <taxon>Pseudomonadati</taxon>
        <taxon>Bacteroidota</taxon>
        <taxon>Cytophagia</taxon>
        <taxon>Cytophagales</taxon>
        <taxon>Spirosomataceae</taxon>
        <taxon>Nibrella</taxon>
    </lineage>
</organism>
<dbReference type="Proteomes" id="UP001501175">
    <property type="component" value="Unassembled WGS sequence"/>
</dbReference>